<feature type="transmembrane region" description="Helical" evidence="5">
    <location>
        <begin position="43"/>
        <end position="61"/>
    </location>
</feature>
<keyword evidence="4 5" id="KW-0472">Membrane</keyword>
<keyword evidence="2 5" id="KW-0812">Transmembrane</keyword>
<dbReference type="PANTHER" id="PTHR10671">
    <property type="entry name" value="EPITHELIAL MEMBRANE PROTEIN-RELATED"/>
    <property type="match status" value="1"/>
</dbReference>
<dbReference type="PANTHER" id="PTHR10671:SF103">
    <property type="entry name" value="CLAUDIN-LIKE IN CAENORHABDITIS"/>
    <property type="match status" value="1"/>
</dbReference>
<dbReference type="Proteomes" id="UP000887575">
    <property type="component" value="Unassembled WGS sequence"/>
</dbReference>
<feature type="transmembrane region" description="Helical" evidence="5">
    <location>
        <begin position="132"/>
        <end position="152"/>
    </location>
</feature>
<dbReference type="InterPro" id="IPR050579">
    <property type="entry name" value="PMP-22/EMP/MP20-like"/>
</dbReference>
<reference evidence="7" key="1">
    <citation type="submission" date="2024-02" db="UniProtKB">
        <authorList>
            <consortium name="WormBaseParasite"/>
        </authorList>
    </citation>
    <scope>IDENTIFICATION</scope>
</reference>
<organism evidence="6 7">
    <name type="scientific">Mesorhabditis belari</name>
    <dbReference type="NCBI Taxonomy" id="2138241"/>
    <lineage>
        <taxon>Eukaryota</taxon>
        <taxon>Metazoa</taxon>
        <taxon>Ecdysozoa</taxon>
        <taxon>Nematoda</taxon>
        <taxon>Chromadorea</taxon>
        <taxon>Rhabditida</taxon>
        <taxon>Rhabditina</taxon>
        <taxon>Rhabditomorpha</taxon>
        <taxon>Rhabditoidea</taxon>
        <taxon>Rhabditidae</taxon>
        <taxon>Mesorhabditinae</taxon>
        <taxon>Mesorhabditis</taxon>
    </lineage>
</organism>
<feature type="transmembrane region" description="Helical" evidence="5">
    <location>
        <begin position="215"/>
        <end position="233"/>
    </location>
</feature>
<dbReference type="GO" id="GO:0005886">
    <property type="term" value="C:plasma membrane"/>
    <property type="evidence" value="ECO:0007669"/>
    <property type="project" value="TreeGrafter"/>
</dbReference>
<feature type="transmembrane region" description="Helical" evidence="5">
    <location>
        <begin position="164"/>
        <end position="184"/>
    </location>
</feature>
<evidence type="ECO:0000313" key="6">
    <source>
        <dbReference type="Proteomes" id="UP000887575"/>
    </source>
</evidence>
<keyword evidence="6" id="KW-1185">Reference proteome</keyword>
<sequence length="249" mass="28546">MSDVDQQLDYDLTTDLWANNGFEKRNRRDYGNSPPMQFSGLQVTAWVVVLMGTGCLIGALLTDFWSIHHPQHSIDDLRMHRGLFKQCITTVHQSTCQFRFTNLINRINNFIDLGFTQRSMAYEQQPLQGFEVVTVVLLIIAQFLSTFVLICGPYWCSRWKRMSLYSTLLITILTTTSCVIYAVYNSRGLTFTLRQTIYQDVFNFDFGSDINELSWSFYLAAIAVVFFISSVLLSACSKPPIEYEVVSVV</sequence>
<dbReference type="WBParaSite" id="MBELARI_LOCUS16832">
    <property type="protein sequence ID" value="MBELARI_LOCUS16832"/>
    <property type="gene ID" value="MBELARI_LOCUS16832"/>
</dbReference>
<evidence type="ECO:0000313" key="7">
    <source>
        <dbReference type="WBParaSite" id="MBELARI_LOCUS16832"/>
    </source>
</evidence>
<proteinExistence type="predicted"/>
<evidence type="ECO:0000256" key="3">
    <source>
        <dbReference type="ARBA" id="ARBA00022989"/>
    </source>
</evidence>
<evidence type="ECO:0000256" key="5">
    <source>
        <dbReference type="SAM" id="Phobius"/>
    </source>
</evidence>
<protein>
    <submittedName>
        <fullName evidence="7">Uncharacterized protein</fullName>
    </submittedName>
</protein>
<dbReference type="Gene3D" id="1.20.140.150">
    <property type="match status" value="1"/>
</dbReference>
<evidence type="ECO:0000256" key="2">
    <source>
        <dbReference type="ARBA" id="ARBA00022692"/>
    </source>
</evidence>
<dbReference type="AlphaFoldDB" id="A0AAF3ERS9"/>
<accession>A0AAF3ERS9</accession>
<comment type="subcellular location">
    <subcellularLocation>
        <location evidence="1">Membrane</location>
        <topology evidence="1">Multi-pass membrane protein</topology>
    </subcellularLocation>
</comment>
<evidence type="ECO:0000256" key="1">
    <source>
        <dbReference type="ARBA" id="ARBA00004141"/>
    </source>
</evidence>
<evidence type="ECO:0000256" key="4">
    <source>
        <dbReference type="ARBA" id="ARBA00023136"/>
    </source>
</evidence>
<name>A0AAF3ERS9_9BILA</name>
<keyword evidence="3 5" id="KW-1133">Transmembrane helix</keyword>